<proteinExistence type="predicted"/>
<sequence>MNEKPFSPREIAESLYVVNRHAKTAPDPRQLYELKKEVVAKLLKEGKAKKIGLHYSDRPRLSKQHSTLLIEVSGYYFHIPAQKKDFQELKHLGKVDTSFRNPKARTSLSKSRRTLQQYLGKQLKKPSPVSSYGSMLGNQSVVPWNQRVRR</sequence>
<protein>
    <submittedName>
        <fullName evidence="1">YkyB-like protein</fullName>
    </submittedName>
</protein>
<organism evidence="1 2">
    <name type="scientific">Salimicrobium album</name>
    <dbReference type="NCBI Taxonomy" id="50717"/>
    <lineage>
        <taxon>Bacteria</taxon>
        <taxon>Bacillati</taxon>
        <taxon>Bacillota</taxon>
        <taxon>Bacilli</taxon>
        <taxon>Bacillales</taxon>
        <taxon>Bacillaceae</taxon>
        <taxon>Salimicrobium</taxon>
    </lineage>
</organism>
<gene>
    <name evidence="1" type="ORF">SAMN04488081_0277</name>
</gene>
<dbReference type="RefSeq" id="WP_093105020.1">
    <property type="nucleotide sequence ID" value="NZ_FNOS01000001.1"/>
</dbReference>
<evidence type="ECO:0000313" key="1">
    <source>
        <dbReference type="EMBL" id="SDX35873.1"/>
    </source>
</evidence>
<dbReference type="InterPro" id="IPR025552">
    <property type="entry name" value="YkyB"/>
</dbReference>
<reference evidence="1 2" key="1">
    <citation type="submission" date="2016-10" db="EMBL/GenBank/DDBJ databases">
        <authorList>
            <person name="Varghese N."/>
            <person name="Submissions S."/>
        </authorList>
    </citation>
    <scope>NUCLEOTIDE SEQUENCE [LARGE SCALE GENOMIC DNA]</scope>
    <source>
        <strain evidence="1 2">DSM 20748</strain>
    </source>
</reference>
<comment type="caution">
    <text evidence="1">The sequence shown here is derived from an EMBL/GenBank/DDBJ whole genome shotgun (WGS) entry which is preliminary data.</text>
</comment>
<dbReference type="Pfam" id="PF14177">
    <property type="entry name" value="YkyB"/>
    <property type="match status" value="1"/>
</dbReference>
<evidence type="ECO:0000313" key="2">
    <source>
        <dbReference type="Proteomes" id="UP000198647"/>
    </source>
</evidence>
<dbReference type="Proteomes" id="UP000198647">
    <property type="component" value="Unassembled WGS sequence"/>
</dbReference>
<accession>A0A1H3B1T3</accession>
<dbReference type="EMBL" id="FNOS01000001">
    <property type="protein sequence ID" value="SDX35873.1"/>
    <property type="molecule type" value="Genomic_DNA"/>
</dbReference>
<name>A0A1H3B1T3_9BACI</name>
<keyword evidence="2" id="KW-1185">Reference proteome</keyword>